<feature type="transmembrane region" description="Helical" evidence="8">
    <location>
        <begin position="302"/>
        <end position="322"/>
    </location>
</feature>
<comment type="function">
    <text evidence="8">Uptake of L-lactate across the membrane. Can also transport D-lactate and glycolate.</text>
</comment>
<feature type="transmembrane region" description="Helical" evidence="8">
    <location>
        <begin position="67"/>
        <end position="89"/>
    </location>
</feature>
<evidence type="ECO:0000256" key="3">
    <source>
        <dbReference type="ARBA" id="ARBA00022448"/>
    </source>
</evidence>
<dbReference type="AlphaFoldDB" id="A0A0K8NYR0"/>
<accession>A0A0K8NYR0</accession>
<name>A0A0K8NYR0_PISS1</name>
<feature type="transmembrane region" description="Helical" evidence="8">
    <location>
        <begin position="519"/>
        <end position="544"/>
    </location>
</feature>
<dbReference type="RefSeq" id="WP_054019588.1">
    <property type="nucleotide sequence ID" value="NZ_BBYR01000024.1"/>
</dbReference>
<dbReference type="NCBIfam" id="TIGR00795">
    <property type="entry name" value="lctP"/>
    <property type="match status" value="1"/>
</dbReference>
<organism evidence="9 10">
    <name type="scientific">Piscinibacter sakaiensis</name>
    <name type="common">Ideonella sakaiensis</name>
    <dbReference type="NCBI Taxonomy" id="1547922"/>
    <lineage>
        <taxon>Bacteria</taxon>
        <taxon>Pseudomonadati</taxon>
        <taxon>Pseudomonadota</taxon>
        <taxon>Betaproteobacteria</taxon>
        <taxon>Burkholderiales</taxon>
        <taxon>Sphaerotilaceae</taxon>
        <taxon>Piscinibacter</taxon>
    </lineage>
</organism>
<keyword evidence="8" id="KW-0997">Cell inner membrane</keyword>
<evidence type="ECO:0000256" key="1">
    <source>
        <dbReference type="ARBA" id="ARBA00004651"/>
    </source>
</evidence>
<evidence type="ECO:0000313" key="9">
    <source>
        <dbReference type="EMBL" id="GAP35537.1"/>
    </source>
</evidence>
<feature type="transmembrane region" description="Helical" evidence="8">
    <location>
        <begin position="251"/>
        <end position="268"/>
    </location>
</feature>
<evidence type="ECO:0000256" key="8">
    <source>
        <dbReference type="RuleBase" id="RU365092"/>
    </source>
</evidence>
<evidence type="ECO:0000256" key="7">
    <source>
        <dbReference type="ARBA" id="ARBA00023136"/>
    </source>
</evidence>
<feature type="transmembrane region" description="Helical" evidence="8">
    <location>
        <begin position="198"/>
        <end position="215"/>
    </location>
</feature>
<dbReference type="GO" id="GO:0015295">
    <property type="term" value="F:solute:proton symporter activity"/>
    <property type="evidence" value="ECO:0007669"/>
    <property type="project" value="TreeGrafter"/>
</dbReference>
<protein>
    <recommendedName>
        <fullName evidence="8">L-lactate permease</fullName>
    </recommendedName>
</protein>
<feature type="transmembrane region" description="Helical" evidence="8">
    <location>
        <begin position="12"/>
        <end position="34"/>
    </location>
</feature>
<evidence type="ECO:0000256" key="5">
    <source>
        <dbReference type="ARBA" id="ARBA00022692"/>
    </source>
</evidence>
<dbReference type="Proteomes" id="UP000037660">
    <property type="component" value="Unassembled WGS sequence"/>
</dbReference>
<feature type="transmembrane region" description="Helical" evidence="8">
    <location>
        <begin position="439"/>
        <end position="457"/>
    </location>
</feature>
<feature type="transmembrane region" description="Helical" evidence="8">
    <location>
        <begin position="40"/>
        <end position="60"/>
    </location>
</feature>
<evidence type="ECO:0000256" key="2">
    <source>
        <dbReference type="ARBA" id="ARBA00010100"/>
    </source>
</evidence>
<feature type="transmembrane region" description="Helical" evidence="8">
    <location>
        <begin position="115"/>
        <end position="148"/>
    </location>
</feature>
<keyword evidence="7 8" id="KW-0472">Membrane</keyword>
<keyword evidence="10" id="KW-1185">Reference proteome</keyword>
<dbReference type="GO" id="GO:0005886">
    <property type="term" value="C:plasma membrane"/>
    <property type="evidence" value="ECO:0007669"/>
    <property type="project" value="UniProtKB-SubCell"/>
</dbReference>
<feature type="transmembrane region" description="Helical" evidence="8">
    <location>
        <begin position="397"/>
        <end position="419"/>
    </location>
</feature>
<evidence type="ECO:0000313" key="10">
    <source>
        <dbReference type="Proteomes" id="UP000037660"/>
    </source>
</evidence>
<feature type="transmembrane region" description="Helical" evidence="8">
    <location>
        <begin position="360"/>
        <end position="385"/>
    </location>
</feature>
<feature type="transmembrane region" description="Helical" evidence="8">
    <location>
        <begin position="222"/>
        <end position="239"/>
    </location>
</feature>
<reference evidence="10" key="1">
    <citation type="submission" date="2015-07" db="EMBL/GenBank/DDBJ databases">
        <title>Discovery of a poly(ethylene terephthalate assimilation.</title>
        <authorList>
            <person name="Yoshida S."/>
            <person name="Hiraga K."/>
            <person name="Takehana T."/>
            <person name="Taniguchi I."/>
            <person name="Yamaji H."/>
            <person name="Maeda Y."/>
            <person name="Toyohara K."/>
            <person name="Miyamoto K."/>
            <person name="Kimura Y."/>
            <person name="Oda K."/>
        </authorList>
    </citation>
    <scope>NUCLEOTIDE SEQUENCE [LARGE SCALE GENOMIC DNA]</scope>
    <source>
        <strain evidence="10">NBRC 110686 / TISTR 2288 / 201-F6</strain>
    </source>
</reference>
<proteinExistence type="inferred from homology"/>
<reference evidence="9 10" key="2">
    <citation type="journal article" date="2016" name="Science">
        <title>A bacterium that degrades and assimilates poly(ethylene terephthalate).</title>
        <authorList>
            <person name="Yoshida S."/>
            <person name="Hiraga K."/>
            <person name="Takehana T."/>
            <person name="Taniguchi I."/>
            <person name="Yamaji H."/>
            <person name="Maeda Y."/>
            <person name="Toyohara K."/>
            <person name="Miyamoto K."/>
            <person name="Kimura Y."/>
            <person name="Oda K."/>
        </authorList>
    </citation>
    <scope>NUCLEOTIDE SEQUENCE [LARGE SCALE GENOMIC DNA]</scope>
    <source>
        <strain evidence="10">NBRC 110686 / TISTR 2288 / 201-F6</strain>
    </source>
</reference>
<evidence type="ECO:0000256" key="6">
    <source>
        <dbReference type="ARBA" id="ARBA00022989"/>
    </source>
</evidence>
<dbReference type="STRING" id="1547922.ISF6_1310"/>
<dbReference type="EMBL" id="BBYR01000024">
    <property type="protein sequence ID" value="GAP35537.1"/>
    <property type="molecule type" value="Genomic_DNA"/>
</dbReference>
<dbReference type="OrthoDB" id="9761056at2"/>
<dbReference type="InterPro" id="IPR003804">
    <property type="entry name" value="Lactate_perm"/>
</dbReference>
<keyword evidence="6 8" id="KW-1133">Transmembrane helix</keyword>
<dbReference type="PANTHER" id="PTHR30003">
    <property type="entry name" value="L-LACTATE PERMEASE"/>
    <property type="match status" value="1"/>
</dbReference>
<comment type="subcellular location">
    <subcellularLocation>
        <location evidence="8">Cell inner membrane</location>
        <topology evidence="8">Multi-pass membrane protein</topology>
    </subcellularLocation>
    <subcellularLocation>
        <location evidence="1">Cell membrane</location>
        <topology evidence="1">Multi-pass membrane protein</topology>
    </subcellularLocation>
</comment>
<dbReference type="PANTHER" id="PTHR30003:SF0">
    <property type="entry name" value="GLYCOLATE PERMEASE GLCA-RELATED"/>
    <property type="match status" value="1"/>
</dbReference>
<gene>
    <name evidence="9" type="ORF">ISF6_1310</name>
</gene>
<dbReference type="GO" id="GO:0015129">
    <property type="term" value="F:lactate transmembrane transporter activity"/>
    <property type="evidence" value="ECO:0007669"/>
    <property type="project" value="UniProtKB-UniRule"/>
</dbReference>
<sequence length="553" mass="58876">MTWQQLYDPFGNMFVSTALAAIPVVVMLAALGFFHIKAHIAAGMGLVAALAVAILAYGMPAGMAGRAALFGGFTGLLPIGWIVLNIIFLHQLTEQNGSFKVLQDSLSGITEDRRIQLLLIAFCFGAFFEGAAGFGTPVAVTAAILIGLGFSPLAASGLSLIANTAPVAFGALGTPVITLAKVHGYDLMAVTAMIGRQLPFFSLLVPFWLIWAFAGRKGMWEIWPAILVAGLSFAIPQFLVSNFMGPELVDIIAAIVSMAALVGFLRFWQPKTIWTSPALRGKDPSAAEARPAQPPARHGREALVAAWTPWVILSLFVFVWGLPPVKAWLNGLFAPAFPMEGLHNLVFKVPPVVKAPHPEAAVYTLNLLSATGTGILLAAVVSALVMKIRPLGIVRTFGATFWMVRYSLLTIVLMLALGTLTRYSGTDTTLGLAFANSGVLYPFFGTLMGWIGVALTGSDTASNVLFGGMQKVAAEQLGLSPNLMGAANSSGGVMGKMIDAQSIVVASTATRWFNKEGEILRYVFFHSIALACLVGLFVSLQAYVWPFTRMVVH</sequence>
<keyword evidence="4" id="KW-1003">Cell membrane</keyword>
<dbReference type="Pfam" id="PF02652">
    <property type="entry name" value="Lactate_perm"/>
    <property type="match status" value="1"/>
</dbReference>
<keyword evidence="5 8" id="KW-0812">Transmembrane</keyword>
<keyword evidence="3 8" id="KW-0813">Transport</keyword>
<feature type="transmembrane region" description="Helical" evidence="8">
    <location>
        <begin position="160"/>
        <end position="178"/>
    </location>
</feature>
<comment type="caution">
    <text evidence="9">The sequence shown here is derived from an EMBL/GenBank/DDBJ whole genome shotgun (WGS) entry which is preliminary data.</text>
</comment>
<evidence type="ECO:0000256" key="4">
    <source>
        <dbReference type="ARBA" id="ARBA00022475"/>
    </source>
</evidence>
<comment type="similarity">
    <text evidence="2 8">Belongs to the lactate permease family.</text>
</comment>